<dbReference type="EMBL" id="CP013235">
    <property type="protein sequence ID" value="AMP09229.1"/>
    <property type="molecule type" value="Genomic_DNA"/>
</dbReference>
<name>A0A127QGN5_9BURK</name>
<reference evidence="1 2" key="1">
    <citation type="submission" date="2015-11" db="EMBL/GenBank/DDBJ databases">
        <title>Exploring the genomic traits of fungus-feeding bacterial genus Collimonas.</title>
        <authorList>
            <person name="Song C."/>
            <person name="Schmidt R."/>
            <person name="de Jager V."/>
            <person name="Krzyzanowska D."/>
            <person name="Jongedijk E."/>
            <person name="Cankar K."/>
            <person name="Beekwilder J."/>
            <person name="van Veen A."/>
            <person name="de Boer W."/>
            <person name="van Veen J.A."/>
            <person name="Garbeva P."/>
        </authorList>
    </citation>
    <scope>NUCLEOTIDE SEQUENCE [LARGE SCALE GENOMIC DNA]</scope>
    <source>
        <strain evidence="1 2">Ter282</strain>
    </source>
</reference>
<evidence type="ECO:0000313" key="1">
    <source>
        <dbReference type="EMBL" id="AMP09229.1"/>
    </source>
</evidence>
<dbReference type="AlphaFoldDB" id="A0A127QGN5"/>
<keyword evidence="2" id="KW-1185">Reference proteome</keyword>
<sequence length="39" mass="4262">MERFATDMIFGMSWSIMVKAGGASARWQDAARDLIAGGR</sequence>
<gene>
    <name evidence="1" type="ORF">CAter282_1440</name>
</gene>
<accession>A0A127QGN5</accession>
<evidence type="ECO:0000313" key="2">
    <source>
        <dbReference type="Proteomes" id="UP000071778"/>
    </source>
</evidence>
<dbReference type="Proteomes" id="UP000071778">
    <property type="component" value="Chromosome"/>
</dbReference>
<proteinExistence type="predicted"/>
<protein>
    <submittedName>
        <fullName evidence="1">Uncharacterized protein</fullName>
    </submittedName>
</protein>
<organism evidence="1 2">
    <name type="scientific">Collimonas arenae</name>
    <dbReference type="NCBI Taxonomy" id="279058"/>
    <lineage>
        <taxon>Bacteria</taxon>
        <taxon>Pseudomonadati</taxon>
        <taxon>Pseudomonadota</taxon>
        <taxon>Betaproteobacteria</taxon>
        <taxon>Burkholderiales</taxon>
        <taxon>Oxalobacteraceae</taxon>
        <taxon>Collimonas</taxon>
    </lineage>
</organism>